<feature type="compositionally biased region" description="Polar residues" evidence="2">
    <location>
        <begin position="474"/>
        <end position="493"/>
    </location>
</feature>
<dbReference type="GO" id="GO:0008017">
    <property type="term" value="F:microtubule binding"/>
    <property type="evidence" value="ECO:0007669"/>
    <property type="project" value="TreeGrafter"/>
</dbReference>
<dbReference type="Proteomes" id="UP000245207">
    <property type="component" value="Unassembled WGS sequence"/>
</dbReference>
<name>A0A2U1PFB6_ARTAN</name>
<feature type="compositionally biased region" description="Basic and acidic residues" evidence="2">
    <location>
        <begin position="127"/>
        <end position="144"/>
    </location>
</feature>
<dbReference type="Pfam" id="PF04484">
    <property type="entry name" value="QWRF"/>
    <property type="match status" value="1"/>
</dbReference>
<feature type="compositionally biased region" description="Basic and acidic residues" evidence="2">
    <location>
        <begin position="303"/>
        <end position="318"/>
    </location>
</feature>
<feature type="compositionally biased region" description="Basic and acidic residues" evidence="2">
    <location>
        <begin position="1"/>
        <end position="21"/>
    </location>
</feature>
<gene>
    <name evidence="3" type="ORF">CTI12_AA157110</name>
</gene>
<protein>
    <submittedName>
        <fullName evidence="3">QWRF family</fullName>
    </submittedName>
</protein>
<feature type="region of interest" description="Disordered" evidence="2">
    <location>
        <begin position="406"/>
        <end position="454"/>
    </location>
</feature>
<dbReference type="GO" id="GO:0005737">
    <property type="term" value="C:cytoplasm"/>
    <property type="evidence" value="ECO:0007669"/>
    <property type="project" value="TreeGrafter"/>
</dbReference>
<dbReference type="AlphaFoldDB" id="A0A2U1PFB6"/>
<organism evidence="3 4">
    <name type="scientific">Artemisia annua</name>
    <name type="common">Sweet wormwood</name>
    <dbReference type="NCBI Taxonomy" id="35608"/>
    <lineage>
        <taxon>Eukaryota</taxon>
        <taxon>Viridiplantae</taxon>
        <taxon>Streptophyta</taxon>
        <taxon>Embryophyta</taxon>
        <taxon>Tracheophyta</taxon>
        <taxon>Spermatophyta</taxon>
        <taxon>Magnoliopsida</taxon>
        <taxon>eudicotyledons</taxon>
        <taxon>Gunneridae</taxon>
        <taxon>Pentapetalae</taxon>
        <taxon>asterids</taxon>
        <taxon>campanulids</taxon>
        <taxon>Asterales</taxon>
        <taxon>Asteraceae</taxon>
        <taxon>Asteroideae</taxon>
        <taxon>Anthemideae</taxon>
        <taxon>Artemisiinae</taxon>
        <taxon>Artemisia</taxon>
    </lineage>
</organism>
<evidence type="ECO:0000313" key="4">
    <source>
        <dbReference type="Proteomes" id="UP000245207"/>
    </source>
</evidence>
<reference evidence="3 4" key="1">
    <citation type="journal article" date="2018" name="Mol. Plant">
        <title>The genome of Artemisia annua provides insight into the evolution of Asteraceae family and artemisinin biosynthesis.</title>
        <authorList>
            <person name="Shen Q."/>
            <person name="Zhang L."/>
            <person name="Liao Z."/>
            <person name="Wang S."/>
            <person name="Yan T."/>
            <person name="Shi P."/>
            <person name="Liu M."/>
            <person name="Fu X."/>
            <person name="Pan Q."/>
            <person name="Wang Y."/>
            <person name="Lv Z."/>
            <person name="Lu X."/>
            <person name="Zhang F."/>
            <person name="Jiang W."/>
            <person name="Ma Y."/>
            <person name="Chen M."/>
            <person name="Hao X."/>
            <person name="Li L."/>
            <person name="Tang Y."/>
            <person name="Lv G."/>
            <person name="Zhou Y."/>
            <person name="Sun X."/>
            <person name="Brodelius P.E."/>
            <person name="Rose J.K.C."/>
            <person name="Tang K."/>
        </authorList>
    </citation>
    <scope>NUCLEOTIDE SEQUENCE [LARGE SCALE GENOMIC DNA]</scope>
    <source>
        <strain evidence="4">cv. Huhao1</strain>
        <tissue evidence="3">Leaf</tissue>
    </source>
</reference>
<comment type="caution">
    <text evidence="3">The sequence shown here is derived from an EMBL/GenBank/DDBJ whole genome shotgun (WGS) entry which is preliminary data.</text>
</comment>
<evidence type="ECO:0000256" key="2">
    <source>
        <dbReference type="SAM" id="MobiDB-lite"/>
    </source>
</evidence>
<feature type="region of interest" description="Disordered" evidence="2">
    <location>
        <begin position="1"/>
        <end position="32"/>
    </location>
</feature>
<dbReference type="GO" id="GO:0005880">
    <property type="term" value="C:nuclear microtubule"/>
    <property type="evidence" value="ECO:0007669"/>
    <property type="project" value="TreeGrafter"/>
</dbReference>
<dbReference type="PANTHER" id="PTHR31807:SF57">
    <property type="entry name" value="QWRF FAMILY-RELATED"/>
    <property type="match status" value="1"/>
</dbReference>
<feature type="compositionally biased region" description="Polar residues" evidence="2">
    <location>
        <begin position="442"/>
        <end position="454"/>
    </location>
</feature>
<dbReference type="STRING" id="35608.A0A2U1PFB6"/>
<feature type="compositionally biased region" description="Polar residues" evidence="2">
    <location>
        <begin position="285"/>
        <end position="294"/>
    </location>
</feature>
<proteinExistence type="inferred from homology"/>
<evidence type="ECO:0000313" key="3">
    <source>
        <dbReference type="EMBL" id="PWA84430.1"/>
    </source>
</evidence>
<dbReference type="PANTHER" id="PTHR31807">
    <property type="entry name" value="AUGMIN FAMILY MEMBER"/>
    <property type="match status" value="1"/>
</dbReference>
<feature type="region of interest" description="Disordered" evidence="2">
    <location>
        <begin position="126"/>
        <end position="386"/>
    </location>
</feature>
<feature type="compositionally biased region" description="Basic and acidic residues" evidence="2">
    <location>
        <begin position="66"/>
        <end position="80"/>
    </location>
</feature>
<feature type="compositionally biased region" description="Low complexity" evidence="2">
    <location>
        <begin position="319"/>
        <end position="333"/>
    </location>
</feature>
<feature type="region of interest" description="Disordered" evidence="2">
    <location>
        <begin position="55"/>
        <end position="85"/>
    </location>
</feature>
<feature type="compositionally biased region" description="Polar residues" evidence="2">
    <location>
        <begin position="145"/>
        <end position="155"/>
    </location>
</feature>
<dbReference type="InterPro" id="IPR007573">
    <property type="entry name" value="QWRF"/>
</dbReference>
<feature type="compositionally biased region" description="Basic and acidic residues" evidence="2">
    <location>
        <begin position="156"/>
        <end position="165"/>
    </location>
</feature>
<dbReference type="GO" id="GO:0051225">
    <property type="term" value="P:spindle assembly"/>
    <property type="evidence" value="ECO:0007669"/>
    <property type="project" value="TreeGrafter"/>
</dbReference>
<dbReference type="OrthoDB" id="1643290at2759"/>
<feature type="compositionally biased region" description="Polar residues" evidence="2">
    <location>
        <begin position="261"/>
        <end position="275"/>
    </location>
</feature>
<sequence length="758" mass="83483">MDEHESDRVSENSKHGNDGTSRHGKSKPSWGLSTAVHAVHGVGFVAKKVVNNKLTDSLRHGHSRKSTHEKDHSHEPDIYHHASKTPLNVNIAKLPLSSNDTHETNDHYETDAYHHASNPLLDVADEQTAKPRESSRDTHERDTSHTNSTTIIDQSENWKPRDESHANTTSSNVIHLSEDKKPKDVLHAKRLNETRRPSTSGSNVWPITSSNVVDHSGSSKPFPSSHVRPIGQHKWPSATSSSVVDQKPADGSNARLINQHRWPSTGGSNVLSKSINPPEGANKAPSINRNSLHNFASKPLPESSRDNIKLSSVDKKSTESQPSSPSKSYSLASRAVSPSHARALTPPPYIEANHSLAVKEDKPSAAPRGVSLTPETKRIDPPTISREVGPSLALREVESSLITRGISHSPTTTGVSSPTAARVVDPTPTVRGSSPVPLTREVSPTPTYANLNSTESFPFPYKDVDHTPAREVSPSPSDRTVSPTHIRGVSSTLGRGFGSRARDVSPPQAKSSARRHFFNSHILSIFNKITHSKKDEHVTNQKDAAQHLELLYNIQVQWQFANAGAEAALVLQKATAEVWILITMKYLKSLSDMWKTTLQLRDSIASKKIDINLLILQLKLYAVLYRQWYLITQMAYIDEWAAIQREYESALSVTTNDLHARSLSVPIIGGVKADINALKLMMFSTIQVLQATISSIQSTLLKLDKTHFLASELANVALHERALLDECEIFLSCSAPLQIEECSLRSYIIQSNRTSMSE</sequence>
<feature type="region of interest" description="Disordered" evidence="2">
    <location>
        <begin position="466"/>
        <end position="511"/>
    </location>
</feature>
<dbReference type="EMBL" id="PKPP01001229">
    <property type="protein sequence ID" value="PWA84430.1"/>
    <property type="molecule type" value="Genomic_DNA"/>
</dbReference>
<accession>A0A2U1PFB6</accession>
<feature type="compositionally biased region" description="Basic and acidic residues" evidence="2">
    <location>
        <begin position="176"/>
        <end position="196"/>
    </location>
</feature>
<comment type="similarity">
    <text evidence="1">Belongs to the QWRF family.</text>
</comment>
<feature type="compositionally biased region" description="Polar residues" evidence="2">
    <location>
        <begin position="406"/>
        <end position="419"/>
    </location>
</feature>
<evidence type="ECO:0000256" key="1">
    <source>
        <dbReference type="ARBA" id="ARBA00010016"/>
    </source>
</evidence>
<feature type="compositionally biased region" description="Polar residues" evidence="2">
    <location>
        <begin position="197"/>
        <end position="222"/>
    </location>
</feature>
<keyword evidence="4" id="KW-1185">Reference proteome</keyword>